<evidence type="ECO:0000259" key="4">
    <source>
        <dbReference type="Pfam" id="PF12705"/>
    </source>
</evidence>
<feature type="domain" description="PD-(D/E)XK endonuclease-like" evidence="4">
    <location>
        <begin position="619"/>
        <end position="877"/>
    </location>
</feature>
<dbReference type="InterPro" id="IPR011604">
    <property type="entry name" value="PDDEXK-like_dom_sf"/>
</dbReference>
<protein>
    <recommendedName>
        <fullName evidence="4">PD-(D/E)XK endonuclease-like domain-containing protein</fullName>
    </recommendedName>
</protein>
<accession>A0ABN5DQK1</accession>
<organism evidence="5 6">
    <name type="scientific">Dermabacter jinjuensis</name>
    <dbReference type="NCBI Taxonomy" id="1667168"/>
    <lineage>
        <taxon>Bacteria</taxon>
        <taxon>Bacillati</taxon>
        <taxon>Actinomycetota</taxon>
        <taxon>Actinomycetes</taxon>
        <taxon>Micrococcales</taxon>
        <taxon>Dermabacteraceae</taxon>
        <taxon>Dermabacter</taxon>
    </lineage>
</organism>
<evidence type="ECO:0000256" key="2">
    <source>
        <dbReference type="ARBA" id="ARBA00022806"/>
    </source>
</evidence>
<keyword evidence="2" id="KW-0347">Helicase</keyword>
<dbReference type="Pfam" id="PF12705">
    <property type="entry name" value="PDDEXK_1"/>
    <property type="match status" value="1"/>
</dbReference>
<sequence length="936" mass="101014">MKIRFGWLADGAAWASRGGAERAWDMVAGPRELVGVLLTRLGLRHPETSHAVRVARMHRLLGEVDHSWYRRSRELDPWNTARVLLRLRDEALELGWRAPEPRRVDGVRQPRLQALAALEQAIVVGVEGVAGANLPPGFADDLASVHAELEELAASSEVWPLGIEAIECAEDPRSLPGRWPAIFTLLSRCGVEVTVREEEARVPSSLSIVRAPQELSAGEVAAQILEDACAGEGTVTVLASRGTLPLDLSLTRRGLPPVAHAPSELPRLAAQIVPLFLEASSAPVNVQALVEFLSVEVPCEKRRESAGERQASAPVLPWKVTRALLRALGEEAGIDASDPHSAFSRALEEIAADPEVGTQNVAIVRELCAFTAEPPGKGVAVGALGRRLEFLEARVESMPRAAGPAKRIIRQHLTTLRDLVDLVGGQLLSERELRDLVSASAPSARSVLARPSVAPWETAISEAHVDGGTVVWWGAAGVQGRRSATWDRSEVDLLEEGGARVIEPEALEALEMGTKLRALSRASTIIAVVADVVDGERASLNPALAPLAGAWLNAHPEIKDLDAKQSDPTQHRALTIDARQWAARRLEAGLLETVPELRFMPPSTLARDVTPGMHLMPERLSFTQLEKLHRDALEWVLRYPFGIKPGSAASVPSGNRAIGTLVHAVIETLVNDKLVPPSYEVPESTVEELAARLIPRYASHLDLPGNEALRAYVLRRAKTSIGMLFRTLRSAGISVLQIEHALEGVPLALTVEATGAAQQFTAPLFGSIDFTGIDENGSPVLLDFKWTKSTSRYANYVATHEALQLATYAWAYGAQRGEMREPRSGYFMLRHAEFVTLDRGLGGRGESGEISDGSLALFERLRATIEDELSAIAQGRVTSALGDIALASGLSPLDTAHKKAAAELAEERAQAGRVFVDANAAYSDYCLLTGLTGDYS</sequence>
<evidence type="ECO:0000256" key="3">
    <source>
        <dbReference type="ARBA" id="ARBA00023204"/>
    </source>
</evidence>
<reference evidence="5 6" key="1">
    <citation type="journal article" date="2016" name="Int. J. Syst. Evol. Microbiol.">
        <title>Dermabacter jinjuensis sp. nov., a novel species of the genus Dermabacter isolated from a clinical specimen.</title>
        <authorList>
            <person name="Park Y.K."/>
            <person name="Lee K.M."/>
            <person name="Lee W.K."/>
            <person name="Cho M.J."/>
            <person name="Lee H.S."/>
            <person name="Cho Y.G."/>
            <person name="Lee Y.C."/>
            <person name="Lee W.K."/>
            <person name="Seong W.K."/>
            <person name="Hwang K.J."/>
        </authorList>
    </citation>
    <scope>NUCLEOTIDE SEQUENCE [LARGE SCALE GENOMIC DNA]</scope>
    <source>
        <strain evidence="5 6">32T</strain>
    </source>
</reference>
<keyword evidence="2" id="KW-0378">Hydrolase</keyword>
<keyword evidence="1" id="KW-0227">DNA damage</keyword>
<keyword evidence="2" id="KW-0067">ATP-binding</keyword>
<keyword evidence="6" id="KW-1185">Reference proteome</keyword>
<evidence type="ECO:0000256" key="1">
    <source>
        <dbReference type="ARBA" id="ARBA00022763"/>
    </source>
</evidence>
<name>A0ABN5DQK1_9MICO</name>
<dbReference type="Proteomes" id="UP000815698">
    <property type="component" value="Chromosome"/>
</dbReference>
<dbReference type="RefSeq" id="WP_096883480.1">
    <property type="nucleotide sequence ID" value="NZ_CP023482.1"/>
</dbReference>
<keyword evidence="3" id="KW-0234">DNA repair</keyword>
<evidence type="ECO:0000313" key="5">
    <source>
        <dbReference type="EMBL" id="ATH97461.1"/>
    </source>
</evidence>
<dbReference type="EMBL" id="CP023482">
    <property type="protein sequence ID" value="ATH97461.1"/>
    <property type="molecule type" value="Genomic_DNA"/>
</dbReference>
<gene>
    <name evidence="5" type="ORF">COP05_10585</name>
</gene>
<proteinExistence type="predicted"/>
<keyword evidence="2" id="KW-0547">Nucleotide-binding</keyword>
<dbReference type="InterPro" id="IPR038726">
    <property type="entry name" value="PDDEXK_AddAB-type"/>
</dbReference>
<evidence type="ECO:0000313" key="6">
    <source>
        <dbReference type="Proteomes" id="UP000815698"/>
    </source>
</evidence>
<dbReference type="Gene3D" id="3.90.320.10">
    <property type="match status" value="1"/>
</dbReference>